<keyword evidence="2" id="KW-0732">Signal</keyword>
<proteinExistence type="predicted"/>
<keyword evidence="1" id="KW-0472">Membrane</keyword>
<reference evidence="3" key="1">
    <citation type="submission" date="2023-07" db="EMBL/GenBank/DDBJ databases">
        <authorList>
            <consortium name="AG Swart"/>
            <person name="Singh M."/>
            <person name="Singh A."/>
            <person name="Seah K."/>
            <person name="Emmerich C."/>
        </authorList>
    </citation>
    <scope>NUCLEOTIDE SEQUENCE</scope>
    <source>
        <strain evidence="3">DP1</strain>
    </source>
</reference>
<accession>A0AAD2D7D9</accession>
<gene>
    <name evidence="3" type="ORF">ECRASSUSDP1_LOCUS23751</name>
</gene>
<feature type="transmembrane region" description="Helical" evidence="1">
    <location>
        <begin position="70"/>
        <end position="87"/>
    </location>
</feature>
<keyword evidence="1" id="KW-0812">Transmembrane</keyword>
<evidence type="ECO:0000256" key="1">
    <source>
        <dbReference type="SAM" id="Phobius"/>
    </source>
</evidence>
<keyword evidence="1" id="KW-1133">Transmembrane helix</keyword>
<evidence type="ECO:0000256" key="2">
    <source>
        <dbReference type="SAM" id="SignalP"/>
    </source>
</evidence>
<dbReference type="EMBL" id="CAMPGE010024442">
    <property type="protein sequence ID" value="CAI2382281.1"/>
    <property type="molecule type" value="Genomic_DNA"/>
</dbReference>
<protein>
    <submittedName>
        <fullName evidence="3">Uncharacterized protein</fullName>
    </submittedName>
</protein>
<dbReference type="AlphaFoldDB" id="A0AAD2D7D9"/>
<evidence type="ECO:0000313" key="3">
    <source>
        <dbReference type="EMBL" id="CAI2382281.1"/>
    </source>
</evidence>
<feature type="signal peptide" evidence="2">
    <location>
        <begin position="1"/>
        <end position="16"/>
    </location>
</feature>
<dbReference type="Proteomes" id="UP001295684">
    <property type="component" value="Unassembled WGS sequence"/>
</dbReference>
<organism evidence="3 4">
    <name type="scientific">Euplotes crassus</name>
    <dbReference type="NCBI Taxonomy" id="5936"/>
    <lineage>
        <taxon>Eukaryota</taxon>
        <taxon>Sar</taxon>
        <taxon>Alveolata</taxon>
        <taxon>Ciliophora</taxon>
        <taxon>Intramacronucleata</taxon>
        <taxon>Spirotrichea</taxon>
        <taxon>Hypotrichia</taxon>
        <taxon>Euplotida</taxon>
        <taxon>Euplotidae</taxon>
        <taxon>Moneuplotes</taxon>
    </lineage>
</organism>
<comment type="caution">
    <text evidence="3">The sequence shown here is derived from an EMBL/GenBank/DDBJ whole genome shotgun (WGS) entry which is preliminary data.</text>
</comment>
<feature type="transmembrane region" description="Helical" evidence="1">
    <location>
        <begin position="120"/>
        <end position="136"/>
    </location>
</feature>
<sequence>MFLLLILLLKTVLMMSELTDMLEEYKYRVNLISYVLSDIQDQIQRNLQKSISYSHVRDYTGVILGVSEEVLLIFGYLQIFLCVLTILRVERAAFYLNFTVIFMCMFIQELPTAIDDYERLAKFVVPLMIVVKYLIFGDKIVRTAENIPGLTSSSQKNKQIIGVSASTLA</sequence>
<feature type="chain" id="PRO_5042154443" evidence="2">
    <location>
        <begin position="17"/>
        <end position="169"/>
    </location>
</feature>
<name>A0AAD2D7D9_EUPCR</name>
<feature type="transmembrane region" description="Helical" evidence="1">
    <location>
        <begin position="94"/>
        <end position="114"/>
    </location>
</feature>
<evidence type="ECO:0000313" key="4">
    <source>
        <dbReference type="Proteomes" id="UP001295684"/>
    </source>
</evidence>
<keyword evidence="4" id="KW-1185">Reference proteome</keyword>